<accession>A0A6A4HJ25</accession>
<dbReference type="AlphaFoldDB" id="A0A6A4HJ25"/>
<feature type="transmembrane region" description="Helical" evidence="2">
    <location>
        <begin position="153"/>
        <end position="175"/>
    </location>
</feature>
<feature type="transmembrane region" description="Helical" evidence="2">
    <location>
        <begin position="12"/>
        <end position="31"/>
    </location>
</feature>
<dbReference type="OrthoDB" id="3357408at2759"/>
<evidence type="ECO:0000256" key="2">
    <source>
        <dbReference type="SAM" id="Phobius"/>
    </source>
</evidence>
<evidence type="ECO:0000256" key="1">
    <source>
        <dbReference type="SAM" id="MobiDB-lite"/>
    </source>
</evidence>
<gene>
    <name evidence="3" type="ORF">BT96DRAFT_920581</name>
</gene>
<dbReference type="EMBL" id="ML769477">
    <property type="protein sequence ID" value="KAE9398822.1"/>
    <property type="molecule type" value="Genomic_DNA"/>
</dbReference>
<keyword evidence="4" id="KW-1185">Reference proteome</keyword>
<sequence>MTFSVRQAQIIGLFVEALLYGMHFITFGVCLRCLLWDSNGAVLASTQVKRGLLVLSLALFIIATLDIALAVVNDYDGLVSPGGQDTLNTPNWLTVSRTVLLGIQNLIGDSIWVYRCWIIYNRHWLVIAFPSMLIFAVLGLSFAIAGLEPETDNLLITIAYCISFVSSLLTTVLIVHRLWRVERDLHGRASKGLTSVDTPQNLRDSQRQGRSRLGQMMILVIESGIMFTTTEFYSMMAFALKSNVCYIAIYTDIQVIPIAFNLIVIRSHMAKDKDFEEEMSRSWAVAAPPNVESLWSSEEDSNGMLRLPSQGSSALLLQHTPSPSTPNDSLVHSMDL</sequence>
<feature type="transmembrane region" description="Helical" evidence="2">
    <location>
        <begin position="52"/>
        <end position="72"/>
    </location>
</feature>
<keyword evidence="2" id="KW-1133">Transmembrane helix</keyword>
<evidence type="ECO:0008006" key="5">
    <source>
        <dbReference type="Google" id="ProtNLM"/>
    </source>
</evidence>
<evidence type="ECO:0000313" key="4">
    <source>
        <dbReference type="Proteomes" id="UP000799118"/>
    </source>
</evidence>
<feature type="compositionally biased region" description="Polar residues" evidence="1">
    <location>
        <begin position="316"/>
        <end position="330"/>
    </location>
</feature>
<protein>
    <recommendedName>
        <fullName evidence="5">G-protein coupled receptors family 1 profile domain-containing protein</fullName>
    </recommendedName>
</protein>
<dbReference type="Proteomes" id="UP000799118">
    <property type="component" value="Unassembled WGS sequence"/>
</dbReference>
<keyword evidence="2" id="KW-0472">Membrane</keyword>
<feature type="transmembrane region" description="Helical" evidence="2">
    <location>
        <begin position="216"/>
        <end position="240"/>
    </location>
</feature>
<evidence type="ECO:0000313" key="3">
    <source>
        <dbReference type="EMBL" id="KAE9398822.1"/>
    </source>
</evidence>
<proteinExistence type="predicted"/>
<feature type="transmembrane region" description="Helical" evidence="2">
    <location>
        <begin position="246"/>
        <end position="265"/>
    </location>
</feature>
<reference evidence="3" key="1">
    <citation type="journal article" date="2019" name="Environ. Microbiol.">
        <title>Fungal ecological strategies reflected in gene transcription - a case study of two litter decomposers.</title>
        <authorList>
            <person name="Barbi F."/>
            <person name="Kohler A."/>
            <person name="Barry K."/>
            <person name="Baskaran P."/>
            <person name="Daum C."/>
            <person name="Fauchery L."/>
            <person name="Ihrmark K."/>
            <person name="Kuo A."/>
            <person name="LaButti K."/>
            <person name="Lipzen A."/>
            <person name="Morin E."/>
            <person name="Grigoriev I.V."/>
            <person name="Henrissat B."/>
            <person name="Lindahl B."/>
            <person name="Martin F."/>
        </authorList>
    </citation>
    <scope>NUCLEOTIDE SEQUENCE</scope>
    <source>
        <strain evidence="3">JB14</strain>
    </source>
</reference>
<organism evidence="3 4">
    <name type="scientific">Gymnopus androsaceus JB14</name>
    <dbReference type="NCBI Taxonomy" id="1447944"/>
    <lineage>
        <taxon>Eukaryota</taxon>
        <taxon>Fungi</taxon>
        <taxon>Dikarya</taxon>
        <taxon>Basidiomycota</taxon>
        <taxon>Agaricomycotina</taxon>
        <taxon>Agaricomycetes</taxon>
        <taxon>Agaricomycetidae</taxon>
        <taxon>Agaricales</taxon>
        <taxon>Marasmiineae</taxon>
        <taxon>Omphalotaceae</taxon>
        <taxon>Gymnopus</taxon>
    </lineage>
</organism>
<feature type="transmembrane region" description="Helical" evidence="2">
    <location>
        <begin position="124"/>
        <end position="147"/>
    </location>
</feature>
<name>A0A6A4HJ25_9AGAR</name>
<feature type="region of interest" description="Disordered" evidence="1">
    <location>
        <begin position="316"/>
        <end position="336"/>
    </location>
</feature>
<keyword evidence="2" id="KW-0812">Transmembrane</keyword>